<feature type="region of interest" description="Disordered" evidence="10">
    <location>
        <begin position="1"/>
        <end position="31"/>
    </location>
</feature>
<keyword evidence="9" id="KW-0735">Signal-anchor</keyword>
<gene>
    <name evidence="11" type="ORF">CAPTEDRAFT_228104</name>
</gene>
<dbReference type="HOGENOM" id="CLU_043398_1_2_1"/>
<name>R7TAY4_CAPTE</name>
<comment type="subcellular location">
    <subcellularLocation>
        <location evidence="1 9">Golgi apparatus membrane</location>
        <topology evidence="1 9">Single-pass type II membrane protein</topology>
    </subcellularLocation>
</comment>
<evidence type="ECO:0000256" key="9">
    <source>
        <dbReference type="RuleBase" id="RU364020"/>
    </source>
</evidence>
<evidence type="ECO:0000256" key="5">
    <source>
        <dbReference type="ARBA" id="ARBA00022989"/>
    </source>
</evidence>
<feature type="compositionally biased region" description="Polar residues" evidence="10">
    <location>
        <begin position="21"/>
        <end position="31"/>
    </location>
</feature>
<organism evidence="11">
    <name type="scientific">Capitella teleta</name>
    <name type="common">Polychaete worm</name>
    <dbReference type="NCBI Taxonomy" id="283909"/>
    <lineage>
        <taxon>Eukaryota</taxon>
        <taxon>Metazoa</taxon>
        <taxon>Spiralia</taxon>
        <taxon>Lophotrochozoa</taxon>
        <taxon>Annelida</taxon>
        <taxon>Polychaeta</taxon>
        <taxon>Sedentaria</taxon>
        <taxon>Scolecida</taxon>
        <taxon>Capitellidae</taxon>
        <taxon>Capitella</taxon>
    </lineage>
</organism>
<keyword evidence="7" id="KW-0472">Membrane</keyword>
<keyword evidence="5" id="KW-1133">Transmembrane helix</keyword>
<keyword evidence="4" id="KW-0812">Transmembrane</keyword>
<evidence type="ECO:0000256" key="8">
    <source>
        <dbReference type="ARBA" id="ARBA00023180"/>
    </source>
</evidence>
<dbReference type="GO" id="GO:0016051">
    <property type="term" value="P:carbohydrate biosynthetic process"/>
    <property type="evidence" value="ECO:0007669"/>
    <property type="project" value="InterPro"/>
</dbReference>
<protein>
    <recommendedName>
        <fullName evidence="9">Carbohydrate sulfotransferase</fullName>
        <ecNumber evidence="9">2.8.2.-</ecNumber>
    </recommendedName>
</protein>
<evidence type="ECO:0000256" key="3">
    <source>
        <dbReference type="ARBA" id="ARBA00022679"/>
    </source>
</evidence>
<dbReference type="EC" id="2.8.2.-" evidence="9"/>
<dbReference type="InterPro" id="IPR005331">
    <property type="entry name" value="Sulfotransferase"/>
</dbReference>
<dbReference type="InterPro" id="IPR027417">
    <property type="entry name" value="P-loop_NTPase"/>
</dbReference>
<dbReference type="Pfam" id="PF03567">
    <property type="entry name" value="Sulfotransfer_2"/>
    <property type="match status" value="1"/>
</dbReference>
<dbReference type="EnsemblMetazoa" id="CapteT228104">
    <property type="protein sequence ID" value="CapteP228104"/>
    <property type="gene ID" value="CapteG228104"/>
</dbReference>
<evidence type="ECO:0000256" key="4">
    <source>
        <dbReference type="ARBA" id="ARBA00022692"/>
    </source>
</evidence>
<keyword evidence="9" id="KW-0119">Carbohydrate metabolism</keyword>
<evidence type="ECO:0000313" key="13">
    <source>
        <dbReference type="Proteomes" id="UP000014760"/>
    </source>
</evidence>
<keyword evidence="3 9" id="KW-0808">Transferase</keyword>
<dbReference type="STRING" id="283909.R7TAY4"/>
<keyword evidence="13" id="KW-1185">Reference proteome</keyword>
<dbReference type="AlphaFoldDB" id="R7TAY4"/>
<dbReference type="OMA" id="HYNEART"/>
<dbReference type="GO" id="GO:0008146">
    <property type="term" value="F:sulfotransferase activity"/>
    <property type="evidence" value="ECO:0007669"/>
    <property type="project" value="InterPro"/>
</dbReference>
<comment type="similarity">
    <text evidence="2 9">Belongs to the sulfotransferase 2 family.</text>
</comment>
<evidence type="ECO:0000256" key="6">
    <source>
        <dbReference type="ARBA" id="ARBA00023034"/>
    </source>
</evidence>
<evidence type="ECO:0000313" key="12">
    <source>
        <dbReference type="EnsemblMetazoa" id="CapteP228104"/>
    </source>
</evidence>
<keyword evidence="6 9" id="KW-0333">Golgi apparatus</keyword>
<evidence type="ECO:0000256" key="7">
    <source>
        <dbReference type="ARBA" id="ARBA00023136"/>
    </source>
</evidence>
<evidence type="ECO:0000256" key="2">
    <source>
        <dbReference type="ARBA" id="ARBA00006339"/>
    </source>
</evidence>
<dbReference type="GO" id="GO:0000139">
    <property type="term" value="C:Golgi membrane"/>
    <property type="evidence" value="ECO:0007669"/>
    <property type="project" value="UniProtKB-SubCell"/>
</dbReference>
<reference evidence="11 13" key="2">
    <citation type="journal article" date="2013" name="Nature">
        <title>Insights into bilaterian evolution from three spiralian genomes.</title>
        <authorList>
            <person name="Simakov O."/>
            <person name="Marletaz F."/>
            <person name="Cho S.J."/>
            <person name="Edsinger-Gonzales E."/>
            <person name="Havlak P."/>
            <person name="Hellsten U."/>
            <person name="Kuo D.H."/>
            <person name="Larsson T."/>
            <person name="Lv J."/>
            <person name="Arendt D."/>
            <person name="Savage R."/>
            <person name="Osoegawa K."/>
            <person name="de Jong P."/>
            <person name="Grimwood J."/>
            <person name="Chapman J.A."/>
            <person name="Shapiro H."/>
            <person name="Aerts A."/>
            <person name="Otillar R.P."/>
            <person name="Terry A.Y."/>
            <person name="Boore J.L."/>
            <person name="Grigoriev I.V."/>
            <person name="Lindberg D.R."/>
            <person name="Seaver E.C."/>
            <person name="Weisblat D.A."/>
            <person name="Putnam N.H."/>
            <person name="Rokhsar D.S."/>
        </authorList>
    </citation>
    <scope>NUCLEOTIDE SEQUENCE</scope>
    <source>
        <strain evidence="11 13">I ESC-2004</strain>
    </source>
</reference>
<dbReference type="SUPFAM" id="SSF52540">
    <property type="entry name" value="P-loop containing nucleoside triphosphate hydrolases"/>
    <property type="match status" value="1"/>
</dbReference>
<accession>R7TAY4</accession>
<dbReference type="EMBL" id="AMQN01014085">
    <property type="status" value="NOT_ANNOTATED_CDS"/>
    <property type="molecule type" value="Genomic_DNA"/>
</dbReference>
<dbReference type="Proteomes" id="UP000014760">
    <property type="component" value="Unassembled WGS sequence"/>
</dbReference>
<sequence>MPFETANDYEYHKDVGKATQPGGTRNLPSQSANLYEDHQEIDEETRRCSNAERVWHLRKSCSDDGIEGERPFRSPGPLQYIIVDEKRKLLYCAMPKTASSSMKTFLFGLNQTSLTKKDIIPFVHTEKHYARFGYASLTNYTPSQVEYRLKNYFKYLFVRNPLDRIISTWREKLLTKNIYMPTKALQIIDKYRKPGFAPKNGSVFEKVPQFSEFVAFVANHNGTRDPHWSTIEQLCEPCRVRYDYIVRVESLDDDLVDILALHGRNMSLTEHLNLTNRKASLQTKIRADGYEEVDSADIKKLKEIYADDFRRFGYGFTNETEFECDINTSRGSCC</sequence>
<evidence type="ECO:0000256" key="1">
    <source>
        <dbReference type="ARBA" id="ARBA00004323"/>
    </source>
</evidence>
<reference evidence="12" key="3">
    <citation type="submission" date="2015-06" db="UniProtKB">
        <authorList>
            <consortium name="EnsemblMetazoa"/>
        </authorList>
    </citation>
    <scope>IDENTIFICATION</scope>
</reference>
<dbReference type="PANTHER" id="PTHR12137">
    <property type="entry name" value="CARBOHYDRATE SULFOTRANSFERASE"/>
    <property type="match status" value="1"/>
</dbReference>
<proteinExistence type="inferred from homology"/>
<reference evidence="13" key="1">
    <citation type="submission" date="2012-12" db="EMBL/GenBank/DDBJ databases">
        <authorList>
            <person name="Hellsten U."/>
            <person name="Grimwood J."/>
            <person name="Chapman J.A."/>
            <person name="Shapiro H."/>
            <person name="Aerts A."/>
            <person name="Otillar R.P."/>
            <person name="Terry A.Y."/>
            <person name="Boore J.L."/>
            <person name="Simakov O."/>
            <person name="Marletaz F."/>
            <person name="Cho S.-J."/>
            <person name="Edsinger-Gonzales E."/>
            <person name="Havlak P."/>
            <person name="Kuo D.-H."/>
            <person name="Larsson T."/>
            <person name="Lv J."/>
            <person name="Arendt D."/>
            <person name="Savage R."/>
            <person name="Osoegawa K."/>
            <person name="de Jong P."/>
            <person name="Lindberg D.R."/>
            <person name="Seaver E.C."/>
            <person name="Weisblat D.A."/>
            <person name="Putnam N.H."/>
            <person name="Grigoriev I.V."/>
            <person name="Rokhsar D.S."/>
        </authorList>
    </citation>
    <scope>NUCLEOTIDE SEQUENCE</scope>
    <source>
        <strain evidence="13">I ESC-2004</strain>
    </source>
</reference>
<evidence type="ECO:0000313" key="11">
    <source>
        <dbReference type="EMBL" id="ELT90888.1"/>
    </source>
</evidence>
<dbReference type="InterPro" id="IPR018011">
    <property type="entry name" value="Carb_sulfotrans_8-10"/>
</dbReference>
<dbReference type="OrthoDB" id="2019940at2759"/>
<dbReference type="PANTHER" id="PTHR12137:SF54">
    <property type="entry name" value="CARBOHYDRATE SULFOTRANSFERASE"/>
    <property type="match status" value="1"/>
</dbReference>
<dbReference type="EMBL" id="KB310730">
    <property type="protein sequence ID" value="ELT90888.1"/>
    <property type="molecule type" value="Genomic_DNA"/>
</dbReference>
<keyword evidence="8 9" id="KW-0325">Glycoprotein</keyword>
<evidence type="ECO:0000256" key="10">
    <source>
        <dbReference type="SAM" id="MobiDB-lite"/>
    </source>
</evidence>